<feature type="transmembrane region" description="Helical" evidence="1">
    <location>
        <begin position="544"/>
        <end position="564"/>
    </location>
</feature>
<keyword evidence="1" id="KW-0472">Membrane</keyword>
<keyword evidence="1" id="KW-0812">Transmembrane</keyword>
<sequence>MTVGSSEVHNYLGNIYCSLEYLPRYYQISVLILTFALFSIREIPLVGWLAMNMHSSFGTQVVWSEEYQRRLETMKFNERLYLTLYGMALLALAALAYVKFARNFLGMLVQESGLTGNNKWWPAAVICIMFACESVIILKEEAARKLSDSTSLAYLALKGFEGIERTPFDQRLKNSNPHSVIQMQILKAFVLAFVKRVGPSVAFAFLYRTVRDVSRKAHAALRWYIVTLMLSRSLIELYSMYQSGNFQQTSSWILLTSTAILLGMVNYTFGPSRRGGWTAATSYASSLQETARGLVKSAVMFFVIYLSILALVVSVHVVELMLIWLIFFLLTVWAPAIIDSCAVDYIICIAASISYIAHKMDRLTWWGSIHLFFLLSLWWVNLCIMYSLVTNLSRSRYGGVVAMFVAGASFWYATGGCEYSASGVPSYFNDSVATLSRLVEEPIIGEYGKIFLAGPLVNNARPPLVNAVLVLAGLVASTALVGIYQPRELQAYLAGQNIVLVTPNVLFRKLVKTLIFAICFLIFVAVGLFMYRLVPQLTMFVPDFIALGMAVGVACTTLGGLMGVQDHLYIAFMRLIGFVEPPEIMEEMESGPQHFS</sequence>
<reference evidence="2" key="1">
    <citation type="journal article" date="2012" name="Proc. Natl. Acad. Sci. U.S.A.">
        <title>Antigenic diversity is generated by distinct evolutionary mechanisms in African trypanosome species.</title>
        <authorList>
            <person name="Jackson A.P."/>
            <person name="Berry A."/>
            <person name="Aslett M."/>
            <person name="Allison H.C."/>
            <person name="Burton P."/>
            <person name="Vavrova-Anderson J."/>
            <person name="Brown R."/>
            <person name="Browne H."/>
            <person name="Corton N."/>
            <person name="Hauser H."/>
            <person name="Gamble J."/>
            <person name="Gilderthorp R."/>
            <person name="Marcello L."/>
            <person name="McQuillan J."/>
            <person name="Otto T.D."/>
            <person name="Quail M.A."/>
            <person name="Sanders M.J."/>
            <person name="van Tonder A."/>
            <person name="Ginger M.L."/>
            <person name="Field M.C."/>
            <person name="Barry J.D."/>
            <person name="Hertz-Fowler C."/>
            <person name="Berriman M."/>
        </authorList>
    </citation>
    <scope>NUCLEOTIDE SEQUENCE</scope>
    <source>
        <strain evidence="2">Y486</strain>
    </source>
</reference>
<name>G0TU18_TRYVY</name>
<feature type="transmembrane region" description="Helical" evidence="1">
    <location>
        <begin position="302"/>
        <end position="330"/>
    </location>
</feature>
<organism evidence="2">
    <name type="scientific">Trypanosoma vivax (strain Y486)</name>
    <dbReference type="NCBI Taxonomy" id="1055687"/>
    <lineage>
        <taxon>Eukaryota</taxon>
        <taxon>Discoba</taxon>
        <taxon>Euglenozoa</taxon>
        <taxon>Kinetoplastea</taxon>
        <taxon>Metakinetoplastina</taxon>
        <taxon>Trypanosomatida</taxon>
        <taxon>Trypanosomatidae</taxon>
        <taxon>Trypanosoma</taxon>
        <taxon>Duttonella</taxon>
    </lineage>
</organism>
<feature type="transmembrane region" description="Helical" evidence="1">
    <location>
        <begin position="464"/>
        <end position="483"/>
    </location>
</feature>
<keyword evidence="1" id="KW-1133">Transmembrane helix</keyword>
<dbReference type="AlphaFoldDB" id="G0TU18"/>
<feature type="transmembrane region" description="Helical" evidence="1">
    <location>
        <begin position="120"/>
        <end position="138"/>
    </location>
</feature>
<feature type="transmembrane region" description="Helical" evidence="1">
    <location>
        <begin position="28"/>
        <end position="50"/>
    </location>
</feature>
<feature type="transmembrane region" description="Helical" evidence="1">
    <location>
        <begin position="336"/>
        <end position="357"/>
    </location>
</feature>
<protein>
    <submittedName>
        <fullName evidence="2">Uncharacterized protein</fullName>
    </submittedName>
</protein>
<proteinExistence type="predicted"/>
<feature type="transmembrane region" description="Helical" evidence="1">
    <location>
        <begin position="514"/>
        <end position="532"/>
    </location>
</feature>
<evidence type="ECO:0000256" key="1">
    <source>
        <dbReference type="SAM" id="Phobius"/>
    </source>
</evidence>
<feature type="transmembrane region" description="Helical" evidence="1">
    <location>
        <begin position="80"/>
        <end position="100"/>
    </location>
</feature>
<feature type="transmembrane region" description="Helical" evidence="1">
    <location>
        <begin position="395"/>
        <end position="413"/>
    </location>
</feature>
<feature type="transmembrane region" description="Helical" evidence="1">
    <location>
        <begin position="369"/>
        <end position="389"/>
    </location>
</feature>
<feature type="transmembrane region" description="Helical" evidence="1">
    <location>
        <begin position="252"/>
        <end position="269"/>
    </location>
</feature>
<feature type="transmembrane region" description="Helical" evidence="1">
    <location>
        <begin position="221"/>
        <end position="240"/>
    </location>
</feature>
<gene>
    <name evidence="2" type="ORF">TVY486_0401160</name>
</gene>
<evidence type="ECO:0000313" key="2">
    <source>
        <dbReference type="EMBL" id="CCC47451.1"/>
    </source>
</evidence>
<accession>G0TU18</accession>
<dbReference type="EMBL" id="HE573020">
    <property type="protein sequence ID" value="CCC47451.1"/>
    <property type="molecule type" value="Genomic_DNA"/>
</dbReference>